<dbReference type="GeneID" id="97405415"/>
<reference evidence="1 2" key="1">
    <citation type="journal article" date="2011" name="Plasmid">
        <title>Streptomyces turgidiscabies Car8 contains a modular pathogenicity island that shares virulence genes with other actinobacterial plant pathogens.</title>
        <authorList>
            <person name="Huguet-Tapia J.C."/>
            <person name="Badger J.H."/>
            <person name="Loria R."/>
            <person name="Pettis G.S."/>
        </authorList>
    </citation>
    <scope>NUCLEOTIDE SEQUENCE [LARGE SCALE GENOMIC DNA]</scope>
    <source>
        <strain evidence="1 2">Car8</strain>
    </source>
</reference>
<name>L7FG02_STRT8</name>
<evidence type="ECO:0000313" key="2">
    <source>
        <dbReference type="Proteomes" id="UP000010931"/>
    </source>
</evidence>
<organism evidence="1 2">
    <name type="scientific">Streptomyces turgidiscabies (strain Car8)</name>
    <dbReference type="NCBI Taxonomy" id="698760"/>
    <lineage>
        <taxon>Bacteria</taxon>
        <taxon>Bacillati</taxon>
        <taxon>Actinomycetota</taxon>
        <taxon>Actinomycetes</taxon>
        <taxon>Kitasatosporales</taxon>
        <taxon>Streptomycetaceae</taxon>
        <taxon>Streptomyces</taxon>
    </lineage>
</organism>
<dbReference type="Proteomes" id="UP000010931">
    <property type="component" value="Unassembled WGS sequence"/>
</dbReference>
<keyword evidence="2" id="KW-1185">Reference proteome</keyword>
<dbReference type="Pfam" id="PF15594">
    <property type="entry name" value="Imm50"/>
    <property type="match status" value="1"/>
</dbReference>
<gene>
    <name evidence="1" type="ORF">STRTUCAR8_07115</name>
</gene>
<dbReference type="RefSeq" id="WP_006374761.1">
    <property type="nucleotide sequence ID" value="NZ_AEJB01000114.1"/>
</dbReference>
<dbReference type="InterPro" id="IPR028957">
    <property type="entry name" value="Imm50"/>
</dbReference>
<comment type="caution">
    <text evidence="1">The sequence shown here is derived from an EMBL/GenBank/DDBJ whole genome shotgun (WGS) entry which is preliminary data.</text>
</comment>
<dbReference type="STRING" id="85558.T45_01646"/>
<dbReference type="EMBL" id="AEJB01000114">
    <property type="protein sequence ID" value="ELP70001.1"/>
    <property type="molecule type" value="Genomic_DNA"/>
</dbReference>
<protein>
    <submittedName>
        <fullName evidence="1">Uncharacterized protein</fullName>
    </submittedName>
</protein>
<dbReference type="AlphaFoldDB" id="L7FG02"/>
<evidence type="ECO:0000313" key="1">
    <source>
        <dbReference type="EMBL" id="ELP70001.1"/>
    </source>
</evidence>
<proteinExistence type="predicted"/>
<sequence>MTDDDFLVNPEMLHSLYGHVPNLNEVRIRSVNLNWRGPTVTLRIDLPSFPGSAPQKWVDAGMDTVQCQFQFLAVENISLTAWDPPTVADVEMAPTGSERRMRVTVVGHGVELRFDCSESVRVSHVSAFKTEAEGADNGPHIFASKLDARRYTSLPATGCTAIPRLRPVRATSSTCTSTSAKTR</sequence>
<accession>L7FG02</accession>